<evidence type="ECO:0000256" key="1">
    <source>
        <dbReference type="ARBA" id="ARBA00022884"/>
    </source>
</evidence>
<dbReference type="PANTHER" id="PTHR22792:SF155">
    <property type="entry name" value="LA-RELATED PROTEIN 1C-LIKE"/>
    <property type="match status" value="1"/>
</dbReference>
<comment type="caution">
    <text evidence="5">The sequence shown here is derived from an EMBL/GenBank/DDBJ whole genome shotgun (WGS) entry which is preliminary data.</text>
</comment>
<evidence type="ECO:0000313" key="5">
    <source>
        <dbReference type="EMBL" id="CAK9178392.1"/>
    </source>
</evidence>
<feature type="region of interest" description="Disordered" evidence="3">
    <location>
        <begin position="1"/>
        <end position="38"/>
    </location>
</feature>
<feature type="compositionally biased region" description="Low complexity" evidence="3">
    <location>
        <begin position="135"/>
        <end position="148"/>
    </location>
</feature>
<accession>A0ABC8UE48</accession>
<dbReference type="InterPro" id="IPR036390">
    <property type="entry name" value="WH_DNA-bd_sf"/>
</dbReference>
<feature type="compositionally biased region" description="Acidic residues" evidence="3">
    <location>
        <begin position="555"/>
        <end position="565"/>
    </location>
</feature>
<dbReference type="EMBL" id="CAUOFW020007279">
    <property type="protein sequence ID" value="CAK9178392.1"/>
    <property type="molecule type" value="Genomic_DNA"/>
</dbReference>
<organism evidence="5 6">
    <name type="scientific">Ilex paraguariensis</name>
    <name type="common">yerba mate</name>
    <dbReference type="NCBI Taxonomy" id="185542"/>
    <lineage>
        <taxon>Eukaryota</taxon>
        <taxon>Viridiplantae</taxon>
        <taxon>Streptophyta</taxon>
        <taxon>Embryophyta</taxon>
        <taxon>Tracheophyta</taxon>
        <taxon>Spermatophyta</taxon>
        <taxon>Magnoliopsida</taxon>
        <taxon>eudicotyledons</taxon>
        <taxon>Gunneridae</taxon>
        <taxon>Pentapetalae</taxon>
        <taxon>asterids</taxon>
        <taxon>campanulids</taxon>
        <taxon>Aquifoliales</taxon>
        <taxon>Aquifoliaceae</taxon>
        <taxon>Ilex</taxon>
    </lineage>
</organism>
<feature type="region of interest" description="Disordered" evidence="3">
    <location>
        <begin position="545"/>
        <end position="565"/>
    </location>
</feature>
<feature type="compositionally biased region" description="Basic and acidic residues" evidence="3">
    <location>
        <begin position="78"/>
        <end position="90"/>
    </location>
</feature>
<evidence type="ECO:0000256" key="2">
    <source>
        <dbReference type="PROSITE-ProRule" id="PRU00332"/>
    </source>
</evidence>
<feature type="region of interest" description="Disordered" evidence="3">
    <location>
        <begin position="127"/>
        <end position="217"/>
    </location>
</feature>
<dbReference type="PANTHER" id="PTHR22792">
    <property type="entry name" value="LUPUS LA PROTEIN-RELATED"/>
    <property type="match status" value="1"/>
</dbReference>
<dbReference type="PROSITE" id="PS50961">
    <property type="entry name" value="HTH_LA"/>
    <property type="match status" value="1"/>
</dbReference>
<dbReference type="Pfam" id="PF05383">
    <property type="entry name" value="La"/>
    <property type="match status" value="1"/>
</dbReference>
<dbReference type="InterPro" id="IPR036388">
    <property type="entry name" value="WH-like_DNA-bd_sf"/>
</dbReference>
<gene>
    <name evidence="5" type="ORF">ILEXP_LOCUS48314</name>
</gene>
<feature type="compositionally biased region" description="Polar residues" evidence="3">
    <location>
        <begin position="248"/>
        <end position="265"/>
    </location>
</feature>
<reference evidence="5 6" key="1">
    <citation type="submission" date="2024-02" db="EMBL/GenBank/DDBJ databases">
        <authorList>
            <person name="Vignale AGUSTIN F."/>
            <person name="Sosa J E."/>
            <person name="Modenutti C."/>
        </authorList>
    </citation>
    <scope>NUCLEOTIDE SEQUENCE [LARGE SCALE GENOMIC DNA]</scope>
</reference>
<dbReference type="InterPro" id="IPR045180">
    <property type="entry name" value="La_dom_prot"/>
</dbReference>
<dbReference type="SMART" id="SM00715">
    <property type="entry name" value="LA"/>
    <property type="match status" value="1"/>
</dbReference>
<feature type="region of interest" description="Disordered" evidence="3">
    <location>
        <begin position="242"/>
        <end position="297"/>
    </location>
</feature>
<keyword evidence="6" id="KW-1185">Reference proteome</keyword>
<evidence type="ECO:0000313" key="6">
    <source>
        <dbReference type="Proteomes" id="UP001642360"/>
    </source>
</evidence>
<dbReference type="SUPFAM" id="SSF46785">
    <property type="entry name" value="Winged helix' DNA-binding domain"/>
    <property type="match status" value="1"/>
</dbReference>
<feature type="compositionally biased region" description="Polar residues" evidence="3">
    <location>
        <begin position="156"/>
        <end position="186"/>
    </location>
</feature>
<dbReference type="AlphaFoldDB" id="A0ABC8UE48"/>
<name>A0ABC8UE48_9AQUA</name>
<dbReference type="Proteomes" id="UP001642360">
    <property type="component" value="Unassembled WGS sequence"/>
</dbReference>
<proteinExistence type="predicted"/>
<evidence type="ECO:0000259" key="4">
    <source>
        <dbReference type="PROSITE" id="PS50961"/>
    </source>
</evidence>
<protein>
    <recommendedName>
        <fullName evidence="4">HTH La-type RNA-binding domain-containing protein</fullName>
    </recommendedName>
</protein>
<feature type="compositionally biased region" description="Polar residues" evidence="3">
    <location>
        <begin position="1"/>
        <end position="34"/>
    </location>
</feature>
<dbReference type="CDD" id="cd07323">
    <property type="entry name" value="LAM"/>
    <property type="match status" value="1"/>
</dbReference>
<sequence>MAMTADSSTNNHSARSPITSGSDGADIIQSQRRSSLPWAQVVRGSEYEAITAFPRSPSSSSSPSIAAAEQTTSSPKAPLEKSTMEAHLESSDCGNCNVGRTKKLAWKKPLDGVVEVNTVMGGTVSWPALSESTRPIPKSSADSSIPISDKSDSVSQGPIISHTPQKQAKTNANPNFTPNNRLPSRQKSMKHRSAGGGSAQSGFNRPPAPPPPPPPPLFPVFNVHYGHLIPAVLESTVREPPYKGGVGSQSNIVTDPFPQRNSSRMGNFRPRHHGDGMHHNGHGGRRNHEREWNGPRGSSVREFHMPQQMAPPPMRGFIRPSPPGSTSFIAPPPLRPFANPMTFDLPSPYYYVPTLPPDSFRGVSLVPHAPPPPPPMFFSVLDPPLPALLVNQIDYYFSDANLVTDKFLRSNMDDQGWVPITLIASFPRSKWNLDILNYIESQVQNLTHNIQLILDSLRASSVVEVQGDKVRRLNDWRKWISASSRFPADSGSGSQSPHGSTDNVLAASLLKVSLDEVTTNQNSNSGAADNNIEVVTGRCSSEDFTIQSSLANGEDTTEEADSSLT</sequence>
<keyword evidence="1 2" id="KW-0694">RNA-binding</keyword>
<feature type="compositionally biased region" description="Pro residues" evidence="3">
    <location>
        <begin position="206"/>
        <end position="217"/>
    </location>
</feature>
<evidence type="ECO:0000256" key="3">
    <source>
        <dbReference type="SAM" id="MobiDB-lite"/>
    </source>
</evidence>
<feature type="compositionally biased region" description="Basic and acidic residues" evidence="3">
    <location>
        <begin position="286"/>
        <end position="297"/>
    </location>
</feature>
<feature type="region of interest" description="Disordered" evidence="3">
    <location>
        <begin position="52"/>
        <end position="97"/>
    </location>
</feature>
<dbReference type="InterPro" id="IPR006630">
    <property type="entry name" value="La_HTH"/>
</dbReference>
<feature type="domain" description="HTH La-type RNA-binding" evidence="4">
    <location>
        <begin position="379"/>
        <end position="482"/>
    </location>
</feature>
<dbReference type="Gene3D" id="1.10.10.10">
    <property type="entry name" value="Winged helix-like DNA-binding domain superfamily/Winged helix DNA-binding domain"/>
    <property type="match status" value="1"/>
</dbReference>
<dbReference type="GO" id="GO:0003723">
    <property type="term" value="F:RNA binding"/>
    <property type="evidence" value="ECO:0007669"/>
    <property type="project" value="UniProtKB-UniRule"/>
</dbReference>